<dbReference type="EMBL" id="SNYK01000008">
    <property type="protein sequence ID" value="TDQ37325.1"/>
    <property type="molecule type" value="Genomic_DNA"/>
</dbReference>
<dbReference type="GO" id="GO:0016878">
    <property type="term" value="F:acid-thiol ligase activity"/>
    <property type="evidence" value="ECO:0007669"/>
    <property type="project" value="UniProtKB-ARBA"/>
</dbReference>
<evidence type="ECO:0000313" key="3">
    <source>
        <dbReference type="EMBL" id="TDQ37325.1"/>
    </source>
</evidence>
<dbReference type="Pfam" id="PF22818">
    <property type="entry name" value="ApeI-like"/>
    <property type="match status" value="1"/>
</dbReference>
<dbReference type="Proteomes" id="UP000294575">
    <property type="component" value="Unassembled WGS sequence"/>
</dbReference>
<dbReference type="InterPro" id="IPR029069">
    <property type="entry name" value="HotDog_dom_sf"/>
</dbReference>
<evidence type="ECO:0000259" key="2">
    <source>
        <dbReference type="Pfam" id="PF22818"/>
    </source>
</evidence>
<dbReference type="InterPro" id="IPR050237">
    <property type="entry name" value="ATP-dep_AMP-bd_enzyme"/>
</dbReference>
<dbReference type="SUPFAM" id="SSF54637">
    <property type="entry name" value="Thioesterase/thiol ester dehydrase-isomerase"/>
    <property type="match status" value="1"/>
</dbReference>
<accession>A0A4R6TZB4</accession>
<evidence type="ECO:0000259" key="1">
    <source>
        <dbReference type="Pfam" id="PF00501"/>
    </source>
</evidence>
<dbReference type="RefSeq" id="WP_101495789.1">
    <property type="nucleotide sequence ID" value="NZ_LNJZ01000003.1"/>
</dbReference>
<sequence length="558" mass="62009">MSWIDIADLLLHRHEGVLTGPSPLTHDELAGQALRLAAWLQAAKIQKLAVYELDAGMLAVIALGAWRAGVELVLPGDDRPQTRQRLEQSGCLWLESAHAEHWQACEPVPAQQLALDVPLLTLSTSGSTGEPKLIRKTLLQLQNELQVLEQLWGNPLDNAVFFGSVITQHIYGLLFRLLWPLCAGRYFIRQHLPFAEEIQQQSMACLAQGRPFVWVCSPALLKRMGDNLDWPQLAAVSRVFSSGGPLPVDAGAQLQQRLGQAATEVYGSSETGGIAWRQGGQGWTPFPGAHISQNAEGALQVSSSWQESGTEHTSDAIELLDDGRFVLKGRLDRIVKLEEKRVSLPFLEDSLQQHDWVSECRLLLQQNGRASLAALVVLSAGGLHALRNGGRSRLVQTLRQHLSGYCEALVLPRRWRFIEQLSVNAQGKLQQQQMEQILQQERPRQPLVLERTGSDWHWQLKLQIPHDLAFFTGHFPQSPVLPGVVQVDWALLLGRQLMQLPAQFAGMEVLKFQQLIRPGDRVELDLRFEPERGKLYFAFTAAGAPCSSGRIALVAADD</sequence>
<dbReference type="InterPro" id="IPR045851">
    <property type="entry name" value="AMP-bd_C_sf"/>
</dbReference>
<dbReference type="AlphaFoldDB" id="A0A4R6TZB4"/>
<gene>
    <name evidence="3" type="ORF">DFQ45_108105</name>
</gene>
<comment type="caution">
    <text evidence="3">The sequence shown here is derived from an EMBL/GenBank/DDBJ whole genome shotgun (WGS) entry which is preliminary data.</text>
</comment>
<dbReference type="PANTHER" id="PTHR43767">
    <property type="entry name" value="LONG-CHAIN-FATTY-ACID--COA LIGASE"/>
    <property type="match status" value="1"/>
</dbReference>
<dbReference type="Gene3D" id="3.10.129.10">
    <property type="entry name" value="Hotdog Thioesterase"/>
    <property type="match status" value="1"/>
</dbReference>
<dbReference type="InterPro" id="IPR054545">
    <property type="entry name" value="ApeI-like"/>
</dbReference>
<keyword evidence="4" id="KW-1185">Reference proteome</keyword>
<protein>
    <submittedName>
        <fullName evidence="3">Acyl-coenzyme A synthetase/AMP-(Fatty) acid ligase</fullName>
    </submittedName>
</protein>
<dbReference type="OrthoDB" id="9787658at2"/>
<dbReference type="Pfam" id="PF00501">
    <property type="entry name" value="AMP-binding"/>
    <property type="match status" value="1"/>
</dbReference>
<proteinExistence type="predicted"/>
<evidence type="ECO:0000313" key="4">
    <source>
        <dbReference type="Proteomes" id="UP000294575"/>
    </source>
</evidence>
<dbReference type="CDD" id="cd00493">
    <property type="entry name" value="FabA_FabZ"/>
    <property type="match status" value="1"/>
</dbReference>
<dbReference type="PANTHER" id="PTHR43767:SF1">
    <property type="entry name" value="NONRIBOSOMAL PEPTIDE SYNTHASE PES1 (EUROFUNG)-RELATED"/>
    <property type="match status" value="1"/>
</dbReference>
<feature type="domain" description="ApeI dehydratase-like" evidence="2">
    <location>
        <begin position="457"/>
        <end position="550"/>
    </location>
</feature>
<reference evidence="3 4" key="1">
    <citation type="submission" date="2019-03" db="EMBL/GenBank/DDBJ databases">
        <title>Genomic Encyclopedia of Type Strains, Phase IV (KMG-IV): sequencing the most valuable type-strain genomes for metagenomic binning, comparative biology and taxonomic classification.</title>
        <authorList>
            <person name="Goeker M."/>
        </authorList>
    </citation>
    <scope>NUCLEOTIDE SEQUENCE [LARGE SCALE GENOMIC DNA]</scope>
    <source>
        <strain evidence="3 4">DSM 28679</strain>
    </source>
</reference>
<name>A0A4R6TZB4_9GAMM</name>
<dbReference type="InterPro" id="IPR000873">
    <property type="entry name" value="AMP-dep_synth/lig_dom"/>
</dbReference>
<dbReference type="Gene3D" id="3.40.50.12780">
    <property type="entry name" value="N-terminal domain of ligase-like"/>
    <property type="match status" value="1"/>
</dbReference>
<organism evidence="3 4">
    <name type="scientific">Thiopseudomonas denitrificans</name>
    <dbReference type="NCBI Taxonomy" id="1501432"/>
    <lineage>
        <taxon>Bacteria</taxon>
        <taxon>Pseudomonadati</taxon>
        <taxon>Pseudomonadota</taxon>
        <taxon>Gammaproteobacteria</taxon>
        <taxon>Pseudomonadales</taxon>
        <taxon>Pseudomonadaceae</taxon>
        <taxon>Thiopseudomonas</taxon>
    </lineage>
</organism>
<keyword evidence="3" id="KW-0436">Ligase</keyword>
<dbReference type="SUPFAM" id="SSF56801">
    <property type="entry name" value="Acetyl-CoA synthetase-like"/>
    <property type="match status" value="1"/>
</dbReference>
<dbReference type="Gene3D" id="3.30.300.30">
    <property type="match status" value="1"/>
</dbReference>
<feature type="domain" description="AMP-dependent synthetase/ligase" evidence="1">
    <location>
        <begin position="97"/>
        <end position="279"/>
    </location>
</feature>
<dbReference type="InterPro" id="IPR042099">
    <property type="entry name" value="ANL_N_sf"/>
</dbReference>